<proteinExistence type="predicted"/>
<dbReference type="AlphaFoldDB" id="A0A8J2UNW6"/>
<dbReference type="Pfam" id="PF00308">
    <property type="entry name" value="Bac_DnaA"/>
    <property type="match status" value="1"/>
</dbReference>
<dbReference type="PANTHER" id="PTHR30050">
    <property type="entry name" value="CHROMOSOMAL REPLICATION INITIATOR PROTEIN DNAA"/>
    <property type="match status" value="1"/>
</dbReference>
<dbReference type="PANTHER" id="PTHR30050:SF5">
    <property type="entry name" value="DNAA REGULATORY INACTIVATOR HDA"/>
    <property type="match status" value="1"/>
</dbReference>
<dbReference type="GO" id="GO:0006270">
    <property type="term" value="P:DNA replication initiation"/>
    <property type="evidence" value="ECO:0007669"/>
    <property type="project" value="TreeGrafter"/>
</dbReference>
<gene>
    <name evidence="3" type="ORF">GCM10007205_17540</name>
</gene>
<dbReference type="Gene3D" id="3.40.50.300">
    <property type="entry name" value="P-loop containing nucleotide triphosphate hydrolases"/>
    <property type="match status" value="1"/>
</dbReference>
<organism evidence="3 4">
    <name type="scientific">Oxalicibacterium flavum</name>
    <dbReference type="NCBI Taxonomy" id="179467"/>
    <lineage>
        <taxon>Bacteria</taxon>
        <taxon>Pseudomonadati</taxon>
        <taxon>Pseudomonadota</taxon>
        <taxon>Betaproteobacteria</taxon>
        <taxon>Burkholderiales</taxon>
        <taxon>Oxalobacteraceae</taxon>
        <taxon>Oxalicibacterium</taxon>
    </lineage>
</organism>
<dbReference type="Pfam" id="PF22688">
    <property type="entry name" value="Hda_lid"/>
    <property type="match status" value="1"/>
</dbReference>
<reference evidence="3" key="1">
    <citation type="journal article" date="2014" name="Int. J. Syst. Evol. Microbiol.">
        <title>Complete genome sequence of Corynebacterium casei LMG S-19264T (=DSM 44701T), isolated from a smear-ripened cheese.</title>
        <authorList>
            <consortium name="US DOE Joint Genome Institute (JGI-PGF)"/>
            <person name="Walter F."/>
            <person name="Albersmeier A."/>
            <person name="Kalinowski J."/>
            <person name="Ruckert C."/>
        </authorList>
    </citation>
    <scope>NUCLEOTIDE SEQUENCE</scope>
    <source>
        <strain evidence="3">CCM 7086</strain>
    </source>
</reference>
<dbReference type="InterPro" id="IPR055199">
    <property type="entry name" value="Hda_lid"/>
</dbReference>
<comment type="caution">
    <text evidence="3">The sequence shown here is derived from an EMBL/GenBank/DDBJ whole genome shotgun (WGS) entry which is preliminary data.</text>
</comment>
<accession>A0A8J2UNW6</accession>
<keyword evidence="4" id="KW-1185">Reference proteome</keyword>
<dbReference type="InterPro" id="IPR017788">
    <property type="entry name" value="Hda"/>
</dbReference>
<dbReference type="GO" id="GO:0032297">
    <property type="term" value="P:negative regulation of DNA-templated DNA replication initiation"/>
    <property type="evidence" value="ECO:0007669"/>
    <property type="project" value="InterPro"/>
</dbReference>
<feature type="domain" description="Hda lid" evidence="2">
    <location>
        <begin position="155"/>
        <end position="219"/>
    </location>
</feature>
<dbReference type="Gene3D" id="1.10.8.60">
    <property type="match status" value="1"/>
</dbReference>
<dbReference type="NCBIfam" id="TIGR03420">
    <property type="entry name" value="DnaA_homol_Hda"/>
    <property type="match status" value="1"/>
</dbReference>
<sequence>MRQLLLDLPADKPQTLESFVTGANAELAALLQRVAHAQATSLDERFVYLWGEAGAGKSHLLQALAATPRARLLTPASALADFDYDPDTALYLIDDTQQLSAEAQIAAFALFNQVRERGGNLVAAGNAAPAGLAVREDLRTRLGWGLIYQVHGLSDDDKIAALTHAAQARGIVLSAGVLPYLLTHFARDMRSLSAMLDALDQYSLETKRPITLPLLRELLQRND</sequence>
<dbReference type="EMBL" id="BMCG01000003">
    <property type="protein sequence ID" value="GGC08918.1"/>
    <property type="molecule type" value="Genomic_DNA"/>
</dbReference>
<dbReference type="InterPro" id="IPR027417">
    <property type="entry name" value="P-loop_NTPase"/>
</dbReference>
<evidence type="ECO:0000259" key="1">
    <source>
        <dbReference type="Pfam" id="PF00308"/>
    </source>
</evidence>
<evidence type="ECO:0000313" key="4">
    <source>
        <dbReference type="Proteomes" id="UP000620266"/>
    </source>
</evidence>
<dbReference type="SUPFAM" id="SSF52540">
    <property type="entry name" value="P-loop containing nucleoside triphosphate hydrolases"/>
    <property type="match status" value="1"/>
</dbReference>
<dbReference type="InterPro" id="IPR013317">
    <property type="entry name" value="DnaA_dom"/>
</dbReference>
<reference evidence="3" key="2">
    <citation type="submission" date="2020-09" db="EMBL/GenBank/DDBJ databases">
        <authorList>
            <person name="Sun Q."/>
            <person name="Sedlacek I."/>
        </authorList>
    </citation>
    <scope>NUCLEOTIDE SEQUENCE</scope>
    <source>
        <strain evidence="3">CCM 7086</strain>
    </source>
</reference>
<evidence type="ECO:0000259" key="2">
    <source>
        <dbReference type="Pfam" id="PF22688"/>
    </source>
</evidence>
<evidence type="ECO:0000313" key="3">
    <source>
        <dbReference type="EMBL" id="GGC08918.1"/>
    </source>
</evidence>
<dbReference type="GO" id="GO:0003688">
    <property type="term" value="F:DNA replication origin binding"/>
    <property type="evidence" value="ECO:0007669"/>
    <property type="project" value="TreeGrafter"/>
</dbReference>
<feature type="domain" description="Chromosomal replication initiator protein DnaA ATPAse" evidence="1">
    <location>
        <begin position="13"/>
        <end position="66"/>
    </location>
</feature>
<dbReference type="Proteomes" id="UP000620266">
    <property type="component" value="Unassembled WGS sequence"/>
</dbReference>
<protein>
    <submittedName>
        <fullName evidence="3">DnaA regulatory inactivator Hda</fullName>
    </submittedName>
</protein>
<name>A0A8J2UNW6_9BURK</name>
<dbReference type="GO" id="GO:0005886">
    <property type="term" value="C:plasma membrane"/>
    <property type="evidence" value="ECO:0007669"/>
    <property type="project" value="TreeGrafter"/>
</dbReference>
<dbReference type="RefSeq" id="WP_188395839.1">
    <property type="nucleotide sequence ID" value="NZ_BMCG01000003.1"/>
</dbReference>